<dbReference type="InterPro" id="IPR002634">
    <property type="entry name" value="BolA"/>
</dbReference>
<dbReference type="Pfam" id="PF01722">
    <property type="entry name" value="BolA"/>
    <property type="match status" value="1"/>
</dbReference>
<reference evidence="3 4" key="1">
    <citation type="journal article" date="2014" name="Antonie Van Leeuwenhoek">
        <title>Hyphomonas beringensis sp. nov. and Hyphomonas chukchiensis sp. nov., isolated from surface seawater of the Bering Sea and Chukchi Sea.</title>
        <authorList>
            <person name="Li C."/>
            <person name="Lai Q."/>
            <person name="Li G."/>
            <person name="Dong C."/>
            <person name="Wang J."/>
            <person name="Liao Y."/>
            <person name="Shao Z."/>
        </authorList>
    </citation>
    <scope>NUCLEOTIDE SEQUENCE [LARGE SCALE GENOMIC DNA]</scope>
    <source>
        <strain evidence="3 4">25B14_1</strain>
    </source>
</reference>
<protein>
    <recommendedName>
        <fullName evidence="5">BolA family transcriptional regulator</fullName>
    </recommendedName>
</protein>
<evidence type="ECO:0000313" key="4">
    <source>
        <dbReference type="Proteomes" id="UP000027037"/>
    </source>
</evidence>
<dbReference type="PANTHER" id="PTHR46230:SF7">
    <property type="entry name" value="BOLA-LIKE PROTEIN 1"/>
    <property type="match status" value="1"/>
</dbReference>
<sequence length="101" mass="11193">MTQHHKETQLKMPQPNDRLSRIRDILTGAFDPVDLEITDDSSKHAGHAGARPEGETHYTVRISSTAFQGLNRVQMQRAVLKALEPEFNTGLHALALHAKAA</sequence>
<dbReference type="PIRSF" id="PIRSF003113">
    <property type="entry name" value="BolA"/>
    <property type="match status" value="1"/>
</dbReference>
<dbReference type="Gene3D" id="3.30.300.90">
    <property type="entry name" value="BolA-like"/>
    <property type="match status" value="1"/>
</dbReference>
<dbReference type="PANTHER" id="PTHR46230">
    <property type="match status" value="1"/>
</dbReference>
<dbReference type="SUPFAM" id="SSF82657">
    <property type="entry name" value="BolA-like"/>
    <property type="match status" value="1"/>
</dbReference>
<dbReference type="eggNOG" id="COG0271">
    <property type="taxonomic scope" value="Bacteria"/>
</dbReference>
<organism evidence="3 4">
    <name type="scientific">Hyphomonas beringensis</name>
    <dbReference type="NCBI Taxonomy" id="1280946"/>
    <lineage>
        <taxon>Bacteria</taxon>
        <taxon>Pseudomonadati</taxon>
        <taxon>Pseudomonadota</taxon>
        <taxon>Alphaproteobacteria</taxon>
        <taxon>Hyphomonadales</taxon>
        <taxon>Hyphomonadaceae</taxon>
        <taxon>Hyphomonas</taxon>
    </lineage>
</organism>
<gene>
    <name evidence="3" type="ORF">HY29_15525</name>
</gene>
<dbReference type="EMBL" id="AWFF01000042">
    <property type="protein sequence ID" value="KCZ54151.1"/>
    <property type="molecule type" value="Genomic_DNA"/>
</dbReference>
<feature type="region of interest" description="Disordered" evidence="2">
    <location>
        <begin position="37"/>
        <end position="57"/>
    </location>
</feature>
<keyword evidence="4" id="KW-1185">Reference proteome</keyword>
<dbReference type="PATRIC" id="fig|1280946.3.peg.2105"/>
<dbReference type="InterPro" id="IPR036065">
    <property type="entry name" value="BolA-like_sf"/>
</dbReference>
<dbReference type="GO" id="GO:0016226">
    <property type="term" value="P:iron-sulfur cluster assembly"/>
    <property type="evidence" value="ECO:0007669"/>
    <property type="project" value="TreeGrafter"/>
</dbReference>
<evidence type="ECO:0000256" key="1">
    <source>
        <dbReference type="RuleBase" id="RU003860"/>
    </source>
</evidence>
<proteinExistence type="inferred from homology"/>
<dbReference type="Proteomes" id="UP000027037">
    <property type="component" value="Unassembled WGS sequence"/>
</dbReference>
<accession>A0A062U1I8</accession>
<evidence type="ECO:0000313" key="3">
    <source>
        <dbReference type="EMBL" id="KCZ54151.1"/>
    </source>
</evidence>
<dbReference type="STRING" id="1280946.HY29_15525"/>
<comment type="similarity">
    <text evidence="1">Belongs to the BolA/IbaG family.</text>
</comment>
<dbReference type="AlphaFoldDB" id="A0A062U1I8"/>
<name>A0A062U1I8_9PROT</name>
<evidence type="ECO:0000256" key="2">
    <source>
        <dbReference type="SAM" id="MobiDB-lite"/>
    </source>
</evidence>
<comment type="caution">
    <text evidence="3">The sequence shown here is derived from an EMBL/GenBank/DDBJ whole genome shotgun (WGS) entry which is preliminary data.</text>
</comment>
<evidence type="ECO:0008006" key="5">
    <source>
        <dbReference type="Google" id="ProtNLM"/>
    </source>
</evidence>